<evidence type="ECO:0000256" key="1">
    <source>
        <dbReference type="SAM" id="MobiDB-lite"/>
    </source>
</evidence>
<gene>
    <name evidence="4" type="ORF">SAMN04488123_11350</name>
</gene>
<organism evidence="4 5">
    <name type="scientific">Natribacillus halophilus</name>
    <dbReference type="NCBI Taxonomy" id="549003"/>
    <lineage>
        <taxon>Bacteria</taxon>
        <taxon>Bacillati</taxon>
        <taxon>Bacillota</taxon>
        <taxon>Bacilli</taxon>
        <taxon>Bacillales</taxon>
        <taxon>Bacillaceae</taxon>
        <taxon>Natribacillus</taxon>
    </lineage>
</organism>
<dbReference type="CDD" id="cd00063">
    <property type="entry name" value="FN3"/>
    <property type="match status" value="1"/>
</dbReference>
<dbReference type="PROSITE" id="PS50853">
    <property type="entry name" value="FN3"/>
    <property type="match status" value="1"/>
</dbReference>
<dbReference type="SUPFAM" id="SSF56300">
    <property type="entry name" value="Metallo-dependent phosphatases"/>
    <property type="match status" value="1"/>
</dbReference>
<proteinExistence type="predicted"/>
<dbReference type="InterPro" id="IPR051918">
    <property type="entry name" value="STPP_CPPED1"/>
</dbReference>
<keyword evidence="5" id="KW-1185">Reference proteome</keyword>
<dbReference type="Gene3D" id="2.60.40.10">
    <property type="entry name" value="Immunoglobulins"/>
    <property type="match status" value="1"/>
</dbReference>
<dbReference type="InterPro" id="IPR004843">
    <property type="entry name" value="Calcineurin-like_PHP"/>
</dbReference>
<dbReference type="InterPro" id="IPR013783">
    <property type="entry name" value="Ig-like_fold"/>
</dbReference>
<dbReference type="GO" id="GO:0016787">
    <property type="term" value="F:hydrolase activity"/>
    <property type="evidence" value="ECO:0007669"/>
    <property type="project" value="InterPro"/>
</dbReference>
<dbReference type="InterPro" id="IPR029052">
    <property type="entry name" value="Metallo-depent_PP-like"/>
</dbReference>
<sequence>MSKIVKNPLKLPVSLMAILFGLTLLTFPHNAAAISPGNGPPVNSPGNGPPSNPGNGPPSNPGNGPPENVPGIPGEDPELVFPVISDTQIGRETISKYNDLEKFEESLNQLDKLVPNQDALVFLGDLTEHGSADQYNYAMDIYDENKQDGIESLFAIGNHEYDNDLSPEESQERFLAKTGMDSLYYHEVINDYDFVVLGEEDYGYYSKEQIKWLDERLSKAEERDSEKPIFVFSHWPLENTTYGSEWNLSPNGDLLYETLEKYPQVIFFAGHTHYPISDPRSIHQKDFTSVNTGSVNYMWTEDGYLQGELPPGHEEISNGLVVEAYDDEVVIKRRGFHGDDWVGDPWVIETPVESTDDFNYTSDRDNENPYFEKGSAATINEDKTTSSELFVEFDQASDNLLVHSYQVTATDKRSDETVTEYKAFSEYYKKTVPEKLEFPIEELEPDTEYEINITAIDAFGNTSDESLTTVAKTSEGD</sequence>
<accession>A0A1G8QQF4</accession>
<evidence type="ECO:0000256" key="2">
    <source>
        <dbReference type="SAM" id="SignalP"/>
    </source>
</evidence>
<evidence type="ECO:0000259" key="3">
    <source>
        <dbReference type="PROSITE" id="PS50853"/>
    </source>
</evidence>
<protein>
    <submittedName>
        <fullName evidence="4">3',5'-cyclic AMP phosphodiesterase CpdA</fullName>
    </submittedName>
</protein>
<dbReference type="InterPro" id="IPR003961">
    <property type="entry name" value="FN3_dom"/>
</dbReference>
<evidence type="ECO:0000313" key="4">
    <source>
        <dbReference type="EMBL" id="SDJ06927.1"/>
    </source>
</evidence>
<dbReference type="Gene3D" id="3.60.21.10">
    <property type="match status" value="1"/>
</dbReference>
<name>A0A1G8QQF4_9BACI</name>
<dbReference type="Pfam" id="PF00149">
    <property type="entry name" value="Metallophos"/>
    <property type="match status" value="1"/>
</dbReference>
<keyword evidence="2" id="KW-0732">Signal</keyword>
<dbReference type="PANTHER" id="PTHR43143">
    <property type="entry name" value="METALLOPHOSPHOESTERASE, CALCINEURIN SUPERFAMILY"/>
    <property type="match status" value="1"/>
</dbReference>
<dbReference type="PANTHER" id="PTHR43143:SF1">
    <property type="entry name" value="SERINE_THREONINE-PROTEIN PHOSPHATASE CPPED1"/>
    <property type="match status" value="1"/>
</dbReference>
<dbReference type="InterPro" id="IPR036116">
    <property type="entry name" value="FN3_sf"/>
</dbReference>
<dbReference type="SUPFAM" id="SSF49265">
    <property type="entry name" value="Fibronectin type III"/>
    <property type="match status" value="1"/>
</dbReference>
<dbReference type="RefSeq" id="WP_245723172.1">
    <property type="nucleotide sequence ID" value="NZ_FNEN01000013.1"/>
</dbReference>
<feature type="region of interest" description="Disordered" evidence="1">
    <location>
        <begin position="36"/>
        <end position="78"/>
    </location>
</feature>
<feature type="signal peptide" evidence="2">
    <location>
        <begin position="1"/>
        <end position="31"/>
    </location>
</feature>
<dbReference type="Proteomes" id="UP000198853">
    <property type="component" value="Unassembled WGS sequence"/>
</dbReference>
<dbReference type="AlphaFoldDB" id="A0A1G8QQF4"/>
<reference evidence="4 5" key="1">
    <citation type="submission" date="2016-10" db="EMBL/GenBank/DDBJ databases">
        <authorList>
            <person name="de Groot N.N."/>
        </authorList>
    </citation>
    <scope>NUCLEOTIDE SEQUENCE [LARGE SCALE GENOMIC DNA]</scope>
    <source>
        <strain evidence="4 5">DSM 21771</strain>
    </source>
</reference>
<feature type="compositionally biased region" description="Pro residues" evidence="1">
    <location>
        <begin position="38"/>
        <end position="68"/>
    </location>
</feature>
<evidence type="ECO:0000313" key="5">
    <source>
        <dbReference type="Proteomes" id="UP000198853"/>
    </source>
</evidence>
<feature type="chain" id="PRO_5039650013" evidence="2">
    <location>
        <begin position="32"/>
        <end position="477"/>
    </location>
</feature>
<dbReference type="EMBL" id="FNEN01000013">
    <property type="protein sequence ID" value="SDJ06927.1"/>
    <property type="molecule type" value="Genomic_DNA"/>
</dbReference>
<feature type="domain" description="Fibronectin type-III" evidence="3">
    <location>
        <begin position="375"/>
        <end position="476"/>
    </location>
</feature>